<dbReference type="RefSeq" id="WP_151877679.1">
    <property type="nucleotide sequence ID" value="NZ_WKLT01000067.1"/>
</dbReference>
<protein>
    <submittedName>
        <fullName evidence="1">Uncharacterized protein</fullName>
    </submittedName>
</protein>
<gene>
    <name evidence="1" type="ORF">GKD59_22700</name>
</gene>
<comment type="caution">
    <text evidence="1">The sequence shown here is derived from an EMBL/GenBank/DDBJ whole genome shotgun (WGS) entry which is preliminary data.</text>
</comment>
<proteinExistence type="predicted"/>
<reference evidence="1 2" key="1">
    <citation type="journal article" date="2019" name="Nat. Med.">
        <title>A library of human gut bacterial isolates paired with longitudinal multiomics data enables mechanistic microbiome research.</title>
        <authorList>
            <person name="Poyet M."/>
            <person name="Groussin M."/>
            <person name="Gibbons S.M."/>
            <person name="Avila-Pacheco J."/>
            <person name="Jiang X."/>
            <person name="Kearney S.M."/>
            <person name="Perrotta A.R."/>
            <person name="Berdy B."/>
            <person name="Zhao S."/>
            <person name="Lieberman T.D."/>
            <person name="Swanson P.K."/>
            <person name="Smith M."/>
            <person name="Roesemann S."/>
            <person name="Alexander J.E."/>
            <person name="Rich S.A."/>
            <person name="Livny J."/>
            <person name="Vlamakis H."/>
            <person name="Clish C."/>
            <person name="Bullock K."/>
            <person name="Deik A."/>
            <person name="Scott J."/>
            <person name="Pierce K.A."/>
            <person name="Xavier R.J."/>
            <person name="Alm E.J."/>
        </authorList>
    </citation>
    <scope>NUCLEOTIDE SEQUENCE [LARGE SCALE GENOMIC DNA]</scope>
    <source>
        <strain evidence="1 2">BIOML-A41</strain>
    </source>
</reference>
<dbReference type="AlphaFoldDB" id="A0A7K0GPL0"/>
<organism evidence="1 2">
    <name type="scientific">Parabacteroides distasonis</name>
    <dbReference type="NCBI Taxonomy" id="823"/>
    <lineage>
        <taxon>Bacteria</taxon>
        <taxon>Pseudomonadati</taxon>
        <taxon>Bacteroidota</taxon>
        <taxon>Bacteroidia</taxon>
        <taxon>Bacteroidales</taxon>
        <taxon>Tannerellaceae</taxon>
        <taxon>Parabacteroides</taxon>
    </lineage>
</organism>
<dbReference type="EMBL" id="WKLT01000067">
    <property type="protein sequence ID" value="MRY60647.1"/>
    <property type="molecule type" value="Genomic_DNA"/>
</dbReference>
<evidence type="ECO:0000313" key="2">
    <source>
        <dbReference type="Proteomes" id="UP000463337"/>
    </source>
</evidence>
<dbReference type="Proteomes" id="UP000463337">
    <property type="component" value="Unassembled WGS sequence"/>
</dbReference>
<accession>A0A7K0GPL0</accession>
<name>A0A7K0GPL0_PARDI</name>
<evidence type="ECO:0000313" key="1">
    <source>
        <dbReference type="EMBL" id="MRY60647.1"/>
    </source>
</evidence>
<sequence length="73" mass="8283">MTDTKIIEFKSRRQRDIEEIVTEVQRLEASGQFSSETADLVGFVSTLKSVKNLKVYDSQGKPIHLAKDEDQPT</sequence>